<evidence type="ECO:0000313" key="1">
    <source>
        <dbReference type="EMBL" id="RGD57217.1"/>
    </source>
</evidence>
<reference evidence="1 2" key="1">
    <citation type="submission" date="2018-08" db="EMBL/GenBank/DDBJ databases">
        <title>Diversity &amp; Physiological Properties of Lignin-Decomposing Actinobacteria from Soil.</title>
        <authorList>
            <person name="Roh S.G."/>
            <person name="Kim S.B."/>
        </authorList>
    </citation>
    <scope>NUCLEOTIDE SEQUENCE [LARGE SCALE GENOMIC DNA]</scope>
    <source>
        <strain evidence="1 2">MMS17-GH009</strain>
    </source>
</reference>
<dbReference type="SUPFAM" id="SSF52540">
    <property type="entry name" value="P-loop containing nucleoside triphosphate hydrolases"/>
    <property type="match status" value="1"/>
</dbReference>
<gene>
    <name evidence="1" type="ORF">DR950_04860</name>
</gene>
<dbReference type="InterPro" id="IPR027417">
    <property type="entry name" value="P-loop_NTPase"/>
</dbReference>
<accession>A0A372ZPQ9</accession>
<protein>
    <submittedName>
        <fullName evidence="1">Uncharacterized protein</fullName>
    </submittedName>
</protein>
<comment type="caution">
    <text evidence="1">The sequence shown here is derived from an EMBL/GenBank/DDBJ whole genome shotgun (WGS) entry which is preliminary data.</text>
</comment>
<proteinExistence type="predicted"/>
<name>A0A372ZPQ9_9ACTN</name>
<dbReference type="AlphaFoldDB" id="A0A372ZPQ9"/>
<keyword evidence="2" id="KW-1185">Reference proteome</keyword>
<evidence type="ECO:0000313" key="2">
    <source>
        <dbReference type="Proteomes" id="UP000263377"/>
    </source>
</evidence>
<organism evidence="1 2">
    <name type="scientific">Kitasatospora xanthocidica</name>
    <dbReference type="NCBI Taxonomy" id="83382"/>
    <lineage>
        <taxon>Bacteria</taxon>
        <taxon>Bacillati</taxon>
        <taxon>Actinomycetota</taxon>
        <taxon>Actinomycetes</taxon>
        <taxon>Kitasatosporales</taxon>
        <taxon>Streptomycetaceae</taxon>
        <taxon>Kitasatospora</taxon>
    </lineage>
</organism>
<sequence length="281" mass="31914">MFAYLLAEQRISRPAERTTDPFGHGLINDRQRAFFDRTSLRSRLREMVLDRGHRVLTVEGGPRTGRTFTWFLIHHVLASQGIHPCRIRMSEYTEPVRVAELTGFLNDEFREWSVRIDHHSSEDQQADRLVSQLRGRMREERRSVPAQPRHWLVFDDSESVRFTEPALRAVVRLVRAVVEEEMADRLRIVLLAYDGWLPPDVEGYTAREQLGPIGIEDLHDFFRTVAAEAGRPIDADTARGLAAKVLSETGHDGCLPDGPLPLTTAIQHTAAGLGRSLYQGC</sequence>
<dbReference type="EMBL" id="QVIG01000001">
    <property type="protein sequence ID" value="RGD57217.1"/>
    <property type="molecule type" value="Genomic_DNA"/>
</dbReference>
<dbReference type="Proteomes" id="UP000263377">
    <property type="component" value="Unassembled WGS sequence"/>
</dbReference>